<dbReference type="InterPro" id="IPR021992">
    <property type="entry name" value="MVL"/>
</dbReference>
<comment type="caution">
    <text evidence="2">The sequence shown here is derived from an EMBL/GenBank/DDBJ whole genome shotgun (WGS) entry which is preliminary data.</text>
</comment>
<accession>A0A0F5Y9D1</accession>
<sequence>MKLPIQSQPIIRNVSTAKISVVSGITPSVDVPAGPIWNNNDAQLICPAVCTAAGGTWSGQWTTTIWGQMSVCGCN</sequence>
<gene>
    <name evidence="2" type="ORF">WN50_25210</name>
</gene>
<dbReference type="Pfam" id="PF12151">
    <property type="entry name" value="MVL"/>
    <property type="match status" value="1"/>
</dbReference>
<evidence type="ECO:0000313" key="2">
    <source>
        <dbReference type="EMBL" id="KKD35469.1"/>
    </source>
</evidence>
<evidence type="ECO:0000259" key="1">
    <source>
        <dbReference type="Pfam" id="PF12151"/>
    </source>
</evidence>
<evidence type="ECO:0000313" key="3">
    <source>
        <dbReference type="Proteomes" id="UP000033607"/>
    </source>
</evidence>
<proteinExistence type="predicted"/>
<protein>
    <recommendedName>
        <fullName evidence="1">Mannan-binding protein domain-containing protein</fullName>
    </recommendedName>
</protein>
<dbReference type="AlphaFoldDB" id="A0A0F5Y9D1"/>
<dbReference type="Gene3D" id="3.30.1490.230">
    <property type="match status" value="1"/>
</dbReference>
<dbReference type="OrthoDB" id="583764at2"/>
<dbReference type="EMBL" id="LATL02000323">
    <property type="protein sequence ID" value="KKD35469.1"/>
    <property type="molecule type" value="Genomic_DNA"/>
</dbReference>
<dbReference type="Proteomes" id="UP000033607">
    <property type="component" value="Unassembled WGS sequence"/>
</dbReference>
<dbReference type="RefSeq" id="WP_046281363.1">
    <property type="nucleotide sequence ID" value="NZ_LATL02000323.1"/>
</dbReference>
<name>A0A0F5Y9D1_9CYAN</name>
<organism evidence="2 3">
    <name type="scientific">Limnoraphis robusta CS-951</name>
    <dbReference type="NCBI Taxonomy" id="1637645"/>
    <lineage>
        <taxon>Bacteria</taxon>
        <taxon>Bacillati</taxon>
        <taxon>Cyanobacteriota</taxon>
        <taxon>Cyanophyceae</taxon>
        <taxon>Oscillatoriophycideae</taxon>
        <taxon>Oscillatoriales</taxon>
        <taxon>Sirenicapillariaceae</taxon>
        <taxon>Limnoraphis</taxon>
    </lineage>
</organism>
<feature type="domain" description="Mannan-binding protein" evidence="1">
    <location>
        <begin position="39"/>
        <end position="74"/>
    </location>
</feature>
<dbReference type="InterPro" id="IPR053754">
    <property type="entry name" value="OligoMan_bind_ChitinaseAct_sf"/>
</dbReference>
<reference evidence="2 3" key="1">
    <citation type="submission" date="2015-06" db="EMBL/GenBank/DDBJ databases">
        <title>Draft genome assembly of filamentous brackish cyanobacterium Limnoraphis robusta strain CS-951.</title>
        <authorList>
            <person name="Willis A."/>
            <person name="Parks M."/>
            <person name="Burford M.A."/>
        </authorList>
    </citation>
    <scope>NUCLEOTIDE SEQUENCE [LARGE SCALE GENOMIC DNA]</scope>
    <source>
        <strain evidence="2 3">CS-951</strain>
    </source>
</reference>